<reference evidence="1 2" key="1">
    <citation type="submission" date="2024-09" db="EMBL/GenBank/DDBJ databases">
        <authorList>
            <person name="Sun Q."/>
            <person name="Mori K."/>
        </authorList>
    </citation>
    <scope>NUCLEOTIDE SEQUENCE [LARGE SCALE GENOMIC DNA]</scope>
    <source>
        <strain evidence="1 2">JCM 1342</strain>
    </source>
</reference>
<protein>
    <submittedName>
        <fullName evidence="1">SDR family NAD(P)-dependent oxidoreductase</fullName>
    </submittedName>
</protein>
<dbReference type="PRINTS" id="PR00081">
    <property type="entry name" value="GDHRDH"/>
</dbReference>
<sequence>MDMREETVRADSDESRTVLVVGASRGLGYAMTAEFLDRGWRVIATVRDPSVGSPLKELADRADMALRVEGLDINDPEQLAILRETLADERVDILFVNAGITNHRQTPIAEVPTADYVELMVTNALSPMRVIEMLQHLVPEGGLLGAMSSGMASITNNTRGNEELYRGSKAALNMFMRSFAVRQAGSGRAIVLMTPGWVQTALGGAEAPLTVDESVPLVVDVLVSRLGHSDLEFLDNEGRVIPW</sequence>
<dbReference type="RefSeq" id="WP_344714720.1">
    <property type="nucleotide sequence ID" value="NZ_BAAAWH010000001.1"/>
</dbReference>
<dbReference type="PANTHER" id="PTHR45458">
    <property type="entry name" value="SHORT-CHAIN DEHYDROGENASE/REDUCTASE SDR"/>
    <property type="match status" value="1"/>
</dbReference>
<evidence type="ECO:0000313" key="1">
    <source>
        <dbReference type="EMBL" id="MFB9645559.1"/>
    </source>
</evidence>
<proteinExistence type="predicted"/>
<evidence type="ECO:0000313" key="2">
    <source>
        <dbReference type="Proteomes" id="UP001589611"/>
    </source>
</evidence>
<dbReference type="Proteomes" id="UP001589611">
    <property type="component" value="Unassembled WGS sequence"/>
</dbReference>
<dbReference type="SUPFAM" id="SSF51735">
    <property type="entry name" value="NAD(P)-binding Rossmann-fold domains"/>
    <property type="match status" value="1"/>
</dbReference>
<dbReference type="Pfam" id="PF00106">
    <property type="entry name" value="adh_short"/>
    <property type="match status" value="1"/>
</dbReference>
<accession>A0ABV5SYY3</accession>
<keyword evidence="2" id="KW-1185">Reference proteome</keyword>
<dbReference type="PANTHER" id="PTHR45458:SF1">
    <property type="entry name" value="SHORT CHAIN DEHYDROGENASE"/>
    <property type="match status" value="1"/>
</dbReference>
<dbReference type="InterPro" id="IPR052184">
    <property type="entry name" value="SDR_enzymes"/>
</dbReference>
<dbReference type="EMBL" id="JBHMBE010000002">
    <property type="protein sequence ID" value="MFB9645559.1"/>
    <property type="molecule type" value="Genomic_DNA"/>
</dbReference>
<name>A0ABV5SYY3_9MICO</name>
<comment type="caution">
    <text evidence="1">The sequence shown here is derived from an EMBL/GenBank/DDBJ whole genome shotgun (WGS) entry which is preliminary data.</text>
</comment>
<dbReference type="InterPro" id="IPR002347">
    <property type="entry name" value="SDR_fam"/>
</dbReference>
<dbReference type="InterPro" id="IPR036291">
    <property type="entry name" value="NAD(P)-bd_dom_sf"/>
</dbReference>
<dbReference type="Gene3D" id="3.40.50.720">
    <property type="entry name" value="NAD(P)-binding Rossmann-like Domain"/>
    <property type="match status" value="1"/>
</dbReference>
<organism evidence="1 2">
    <name type="scientific">Microbacterium terregens</name>
    <dbReference type="NCBI Taxonomy" id="69363"/>
    <lineage>
        <taxon>Bacteria</taxon>
        <taxon>Bacillati</taxon>
        <taxon>Actinomycetota</taxon>
        <taxon>Actinomycetes</taxon>
        <taxon>Micrococcales</taxon>
        <taxon>Microbacteriaceae</taxon>
        <taxon>Microbacterium</taxon>
    </lineage>
</organism>
<gene>
    <name evidence="1" type="ORF">ACFFPJ_07095</name>
</gene>